<evidence type="ECO:0000313" key="1">
    <source>
        <dbReference type="EnsemblPlants" id="cds.evm.model.01.584"/>
    </source>
</evidence>
<reference evidence="1" key="2">
    <citation type="submission" date="2021-03" db="UniProtKB">
        <authorList>
            <consortium name="EnsemblPlants"/>
        </authorList>
    </citation>
    <scope>IDENTIFICATION</scope>
</reference>
<dbReference type="EnsemblPlants" id="evm.model.01.584">
    <property type="protein sequence ID" value="cds.evm.model.01.584"/>
    <property type="gene ID" value="evm.TU.01.584"/>
</dbReference>
<reference evidence="1" key="1">
    <citation type="submission" date="2018-11" db="EMBL/GenBank/DDBJ databases">
        <authorList>
            <person name="Grassa J C."/>
        </authorList>
    </citation>
    <scope>NUCLEOTIDE SEQUENCE [LARGE SCALE GENOMIC DNA]</scope>
</reference>
<proteinExistence type="predicted"/>
<evidence type="ECO:0000313" key="2">
    <source>
        <dbReference type="Proteomes" id="UP000596661"/>
    </source>
</evidence>
<accession>A0A803NPT5</accession>
<keyword evidence="2" id="KW-1185">Reference proteome</keyword>
<sequence length="507" mass="58395">MDNVLNGGYTFFSKRPVIMKAWDPDTNFRKKDIQKVPIWIQIETLELKYWGQNTLFKIVGQIGDPILVDEITKQRQKLTFPRVLIEVSMKQDLLEKIEFEDEHGCIASVGIKYEWKPTICKNFNGLGHNTDDYRKKQGVQKQQQWVVKDKKEEEKKGPTVGSDGFQLVSKGWKPKGKVQQESTSTENAFDILQEHSEQDDANGVQSGAEAIFMNEGVFDHSLALITFHQLSHIGKKPFRYFKMWSSHPHYANQALQIEELEARSIFTQAHKNYQPFLHQKAKTNWARDGDDNTTIFHASIKASFNQNRIFFILDSQGNKIDDPVRITEVFLDYYKQLLGTSMINRRKVISSVLINGPTVTSQQRDIHLKPITDEEIKKAIFAIPRAKAPGPDGYSSSFFQDNWNLVGVDICDIVRSFLHYGKILKEINCTALTIILKVRCPNTPGDFRPIACYNVVYKAATKVIYSRLKNILPDCGSKPRWICQRKIHCTQHNDLLRLSQTLWEEII</sequence>
<dbReference type="Proteomes" id="UP000596661">
    <property type="component" value="Chromosome 1"/>
</dbReference>
<evidence type="ECO:0008006" key="3">
    <source>
        <dbReference type="Google" id="ProtNLM"/>
    </source>
</evidence>
<dbReference type="Gramene" id="evm.model.01.584">
    <property type="protein sequence ID" value="cds.evm.model.01.584"/>
    <property type="gene ID" value="evm.TU.01.584"/>
</dbReference>
<dbReference type="OMA" id="HESSEWI"/>
<dbReference type="PANTHER" id="PTHR31286">
    <property type="entry name" value="GLYCINE-RICH CELL WALL STRUCTURAL PROTEIN 1.8-LIKE"/>
    <property type="match status" value="1"/>
</dbReference>
<name>A0A803NPT5_CANSA</name>
<protein>
    <recommendedName>
        <fullName evidence="3">DUF4283 domain-containing protein</fullName>
    </recommendedName>
</protein>
<dbReference type="InterPro" id="IPR040256">
    <property type="entry name" value="At4g02000-like"/>
</dbReference>
<dbReference type="PANTHER" id="PTHR31286:SF165">
    <property type="entry name" value="DUF4283 DOMAIN-CONTAINING PROTEIN"/>
    <property type="match status" value="1"/>
</dbReference>
<organism evidence="1 2">
    <name type="scientific">Cannabis sativa</name>
    <name type="common">Hemp</name>
    <name type="synonym">Marijuana</name>
    <dbReference type="NCBI Taxonomy" id="3483"/>
    <lineage>
        <taxon>Eukaryota</taxon>
        <taxon>Viridiplantae</taxon>
        <taxon>Streptophyta</taxon>
        <taxon>Embryophyta</taxon>
        <taxon>Tracheophyta</taxon>
        <taxon>Spermatophyta</taxon>
        <taxon>Magnoliopsida</taxon>
        <taxon>eudicotyledons</taxon>
        <taxon>Gunneridae</taxon>
        <taxon>Pentapetalae</taxon>
        <taxon>rosids</taxon>
        <taxon>fabids</taxon>
        <taxon>Rosales</taxon>
        <taxon>Cannabaceae</taxon>
        <taxon>Cannabis</taxon>
    </lineage>
</organism>
<dbReference type="AlphaFoldDB" id="A0A803NPT5"/>
<dbReference type="EMBL" id="UZAU01000018">
    <property type="status" value="NOT_ANNOTATED_CDS"/>
    <property type="molecule type" value="Genomic_DNA"/>
</dbReference>